<proteinExistence type="predicted"/>
<feature type="region of interest" description="Disordered" evidence="1">
    <location>
        <begin position="48"/>
        <end position="80"/>
    </location>
</feature>
<dbReference type="Proteomes" id="UP000279833">
    <property type="component" value="Unassembled WGS sequence"/>
</dbReference>
<reference evidence="3 4" key="2">
    <citation type="submission" date="2018-11" db="EMBL/GenBank/DDBJ databases">
        <authorList>
            <consortium name="Pathogen Informatics"/>
        </authorList>
    </citation>
    <scope>NUCLEOTIDE SEQUENCE [LARGE SCALE GENOMIC DNA]</scope>
    <source>
        <strain evidence="3">Dakar</strain>
        <strain evidence="4">Dakar, Senegal</strain>
    </source>
</reference>
<dbReference type="AlphaFoldDB" id="A0A183KW40"/>
<sequence length="80" mass="8442">MCTIGLGSVNNSCFSKLTFSLLLLQLTTMEVGVLLLNVNDKLPGTPNSVVIIDGDGDDDDDDDDGGGGDDDDVTFNELFD</sequence>
<dbReference type="WBParaSite" id="SCUD_0001928601-mRNA-1">
    <property type="protein sequence ID" value="SCUD_0001928601-mRNA-1"/>
    <property type="gene ID" value="SCUD_0001928601"/>
</dbReference>
<evidence type="ECO:0000256" key="1">
    <source>
        <dbReference type="SAM" id="MobiDB-lite"/>
    </source>
</evidence>
<evidence type="ECO:0000256" key="2">
    <source>
        <dbReference type="SAM" id="SignalP"/>
    </source>
</evidence>
<keyword evidence="2" id="KW-0732">Signal</keyword>
<dbReference type="EMBL" id="UZAK01042258">
    <property type="protein sequence ID" value="VDP68637.1"/>
    <property type="molecule type" value="Genomic_DNA"/>
</dbReference>
<name>A0A183KW40_9TREM</name>
<keyword evidence="4" id="KW-1185">Reference proteome</keyword>
<feature type="signal peptide" evidence="2">
    <location>
        <begin position="1"/>
        <end position="29"/>
    </location>
</feature>
<accession>A0A183KW40</accession>
<protein>
    <submittedName>
        <fullName evidence="3 5">Uncharacterized protein</fullName>
    </submittedName>
</protein>
<feature type="chain" id="PRO_5043140971" evidence="2">
    <location>
        <begin position="30"/>
        <end position="80"/>
    </location>
</feature>
<evidence type="ECO:0000313" key="3">
    <source>
        <dbReference type="EMBL" id="VDP68637.1"/>
    </source>
</evidence>
<gene>
    <name evidence="3" type="ORF">SCUD_LOCUS19283</name>
</gene>
<evidence type="ECO:0000313" key="4">
    <source>
        <dbReference type="Proteomes" id="UP000279833"/>
    </source>
</evidence>
<organism evidence="5">
    <name type="scientific">Schistosoma curassoni</name>
    <dbReference type="NCBI Taxonomy" id="6186"/>
    <lineage>
        <taxon>Eukaryota</taxon>
        <taxon>Metazoa</taxon>
        <taxon>Spiralia</taxon>
        <taxon>Lophotrochozoa</taxon>
        <taxon>Platyhelminthes</taxon>
        <taxon>Trematoda</taxon>
        <taxon>Digenea</taxon>
        <taxon>Strigeidida</taxon>
        <taxon>Schistosomatoidea</taxon>
        <taxon>Schistosomatidae</taxon>
        <taxon>Schistosoma</taxon>
    </lineage>
</organism>
<evidence type="ECO:0000313" key="5">
    <source>
        <dbReference type="WBParaSite" id="SCUD_0001928601-mRNA-1"/>
    </source>
</evidence>
<reference evidence="5" key="1">
    <citation type="submission" date="2016-06" db="UniProtKB">
        <authorList>
            <consortium name="WormBaseParasite"/>
        </authorList>
    </citation>
    <scope>IDENTIFICATION</scope>
</reference>
<feature type="compositionally biased region" description="Acidic residues" evidence="1">
    <location>
        <begin position="54"/>
        <end position="80"/>
    </location>
</feature>